<name>M0A6S7_9EURY</name>
<dbReference type="Pfam" id="PF24376">
    <property type="entry name" value="DUF7532"/>
    <property type="match status" value="1"/>
</dbReference>
<dbReference type="InterPro" id="IPR055954">
    <property type="entry name" value="DUF7532"/>
</dbReference>
<dbReference type="PATRIC" id="fig|1230458.4.peg.1314"/>
<organism evidence="1 2">
    <name type="scientific">Natrialba taiwanensis DSM 12281</name>
    <dbReference type="NCBI Taxonomy" id="1230458"/>
    <lineage>
        <taxon>Archaea</taxon>
        <taxon>Methanobacteriati</taxon>
        <taxon>Methanobacteriota</taxon>
        <taxon>Stenosarchaea group</taxon>
        <taxon>Halobacteria</taxon>
        <taxon>Halobacteriales</taxon>
        <taxon>Natrialbaceae</taxon>
        <taxon>Natrialba</taxon>
    </lineage>
</organism>
<sequence length="127" mass="14385">MHFDQRTQQALRAVGLDTDDLRAASDAVVEFVEEDAGALEAFFDEHDTVYSDIDMAHSASDYPEHTVEFIDITTHAAEMRGWLRFDTWGVYVEDGRVLDAESEFVELTLGPTINGRVRFAADRETLR</sequence>
<evidence type="ECO:0000313" key="1">
    <source>
        <dbReference type="EMBL" id="ELY94051.1"/>
    </source>
</evidence>
<protein>
    <submittedName>
        <fullName evidence="1">Uncharacterized protein</fullName>
    </submittedName>
</protein>
<comment type="caution">
    <text evidence="1">The sequence shown here is derived from an EMBL/GenBank/DDBJ whole genome shotgun (WGS) entry which is preliminary data.</text>
</comment>
<accession>M0A6S7</accession>
<dbReference type="RefSeq" id="WP_006825118.1">
    <property type="nucleotide sequence ID" value="NZ_AOIL01000018.1"/>
</dbReference>
<dbReference type="Proteomes" id="UP000011648">
    <property type="component" value="Unassembled WGS sequence"/>
</dbReference>
<dbReference type="AlphaFoldDB" id="M0A6S7"/>
<reference evidence="1 2" key="1">
    <citation type="journal article" date="2014" name="PLoS Genet.">
        <title>Phylogenetically driven sequencing of extremely halophilic archaea reveals strategies for static and dynamic osmo-response.</title>
        <authorList>
            <person name="Becker E.A."/>
            <person name="Seitzer P.M."/>
            <person name="Tritt A."/>
            <person name="Larsen D."/>
            <person name="Krusor M."/>
            <person name="Yao A.I."/>
            <person name="Wu D."/>
            <person name="Madern D."/>
            <person name="Eisen J.A."/>
            <person name="Darling A.E."/>
            <person name="Facciotti M.T."/>
        </authorList>
    </citation>
    <scope>NUCLEOTIDE SEQUENCE [LARGE SCALE GENOMIC DNA]</scope>
    <source>
        <strain evidence="1 2">DSM 12281</strain>
    </source>
</reference>
<proteinExistence type="predicted"/>
<dbReference type="EMBL" id="AOIL01000018">
    <property type="protein sequence ID" value="ELY94051.1"/>
    <property type="molecule type" value="Genomic_DNA"/>
</dbReference>
<gene>
    <name evidence="1" type="ORF">C484_06494</name>
</gene>
<evidence type="ECO:0000313" key="2">
    <source>
        <dbReference type="Proteomes" id="UP000011648"/>
    </source>
</evidence>
<dbReference type="OrthoDB" id="199125at2157"/>
<keyword evidence="2" id="KW-1185">Reference proteome</keyword>